<reference evidence="8 9" key="1">
    <citation type="submission" date="2022-10" db="EMBL/GenBank/DDBJ databases">
        <title>Defluviimonas sp. nov., isolated from ocean surface sediments.</title>
        <authorList>
            <person name="He W."/>
            <person name="Wang L."/>
            <person name="Zhang D.-F."/>
        </authorList>
    </citation>
    <scope>NUCLEOTIDE SEQUENCE [LARGE SCALE GENOMIC DNA]</scope>
    <source>
        <strain evidence="8 9">WL0024</strain>
    </source>
</reference>
<evidence type="ECO:0000256" key="3">
    <source>
        <dbReference type="ARBA" id="ARBA00022679"/>
    </source>
</evidence>
<keyword evidence="6" id="KW-0472">Membrane</keyword>
<dbReference type="CDD" id="cd06225">
    <property type="entry name" value="HAMP"/>
    <property type="match status" value="1"/>
</dbReference>
<evidence type="ECO:0000313" key="9">
    <source>
        <dbReference type="Proteomes" id="UP001209535"/>
    </source>
</evidence>
<dbReference type="SMART" id="SM00304">
    <property type="entry name" value="HAMP"/>
    <property type="match status" value="1"/>
</dbReference>
<comment type="caution">
    <text evidence="8">The sequence shown here is derived from an EMBL/GenBank/DDBJ whole genome shotgun (WGS) entry which is preliminary data.</text>
</comment>
<evidence type="ECO:0000256" key="1">
    <source>
        <dbReference type="ARBA" id="ARBA00004370"/>
    </source>
</evidence>
<accession>A0ABT2X9B4</accession>
<evidence type="ECO:0000256" key="5">
    <source>
        <dbReference type="ARBA" id="ARBA00022801"/>
    </source>
</evidence>
<dbReference type="InterPro" id="IPR003660">
    <property type="entry name" value="HAMP_dom"/>
</dbReference>
<keyword evidence="3" id="KW-0808">Transferase</keyword>
<dbReference type="Pfam" id="PF00672">
    <property type="entry name" value="HAMP"/>
    <property type="match status" value="1"/>
</dbReference>
<keyword evidence="6" id="KW-0812">Transmembrane</keyword>
<organism evidence="8 9">
    <name type="scientific">Albidovulum salinarum</name>
    <dbReference type="NCBI Taxonomy" id="2984153"/>
    <lineage>
        <taxon>Bacteria</taxon>
        <taxon>Pseudomonadati</taxon>
        <taxon>Pseudomonadota</taxon>
        <taxon>Alphaproteobacteria</taxon>
        <taxon>Rhodobacterales</taxon>
        <taxon>Paracoccaceae</taxon>
        <taxon>Albidovulum</taxon>
    </lineage>
</organism>
<dbReference type="InterPro" id="IPR052016">
    <property type="entry name" value="Bact_Sigma-Reg"/>
</dbReference>
<dbReference type="EMBL" id="JAOVQO010000036">
    <property type="protein sequence ID" value="MCU9850541.1"/>
    <property type="molecule type" value="Genomic_DNA"/>
</dbReference>
<dbReference type="InterPro" id="IPR003594">
    <property type="entry name" value="HATPase_dom"/>
</dbReference>
<dbReference type="Pfam" id="PF13581">
    <property type="entry name" value="HATPase_c_2"/>
    <property type="match status" value="1"/>
</dbReference>
<dbReference type="Gene3D" id="6.10.340.10">
    <property type="match status" value="1"/>
</dbReference>
<feature type="transmembrane region" description="Helical" evidence="6">
    <location>
        <begin position="114"/>
        <end position="136"/>
    </location>
</feature>
<keyword evidence="4" id="KW-0418">Kinase</keyword>
<dbReference type="SMART" id="SM00331">
    <property type="entry name" value="PP2C_SIG"/>
    <property type="match status" value="1"/>
</dbReference>
<keyword evidence="2" id="KW-0597">Phosphoprotein</keyword>
<evidence type="ECO:0000256" key="6">
    <source>
        <dbReference type="SAM" id="Phobius"/>
    </source>
</evidence>
<dbReference type="InterPro" id="IPR001932">
    <property type="entry name" value="PPM-type_phosphatase-like_dom"/>
</dbReference>
<dbReference type="Gene3D" id="3.60.40.10">
    <property type="entry name" value="PPM-type phosphatase domain"/>
    <property type="match status" value="1"/>
</dbReference>
<dbReference type="SUPFAM" id="SSF55874">
    <property type="entry name" value="ATPase domain of HSP90 chaperone/DNA topoisomerase II/histidine kinase"/>
    <property type="match status" value="1"/>
</dbReference>
<sequence>MAHRNAMSRLSQTSQALLRTQGAALANPLWNIDNEQIALSLEAIASNREVVVARVYGEDAELMVEAGDVSDLSGDEIVFRRDIDFDAGTGARKIGEIEFVVTSREIWEQTRARLLLAAGIALAAVAMEVSAALFALRRIVGVPLERLLGAISAAGRGRKRQKVEAGSSDELGQVIDAFNTMLAQQEVFERELEAQARMEGELAIGRDMQLSLVPHEFDALTEGRGVTLWASLEPAREVGGDFYDAFLIDEDTLCVCIGDVSDKGVPAALLMAVTKTLVKGFAAGANRPGSIVRAVNEELCAGSHRDMFVTLFVGFLELRSGQLKSTNAGHNKPLCATREGVVREIPQLDGPVVGALPGIDYTEAVTQLSSGEMLLLFTDGVTEASGKSGTFFGDAALHALFAEHASKSPRDVIEAVFRAVAVHEAGADRSDDLTALAIRFEGKTAEWRTDIPADANTLSAAGEELAEALPSAPSDLISKTQLVLDEIGSNVVRHAEAAGDIALRISIEARHYARQMHLTIRDNGPAFDPATVGAPDTALPAEVRCEGGLGLHLVRNLSDSFDYSREGDRNRYVITLS</sequence>
<feature type="domain" description="HAMP" evidence="7">
    <location>
        <begin position="138"/>
        <end position="190"/>
    </location>
</feature>
<dbReference type="Gene3D" id="3.30.565.10">
    <property type="entry name" value="Histidine kinase-like ATPase, C-terminal domain"/>
    <property type="match status" value="1"/>
</dbReference>
<name>A0ABT2X9B4_9RHOB</name>
<dbReference type="CDD" id="cd16936">
    <property type="entry name" value="HATPase_RsbW-like"/>
    <property type="match status" value="1"/>
</dbReference>
<comment type="subcellular location">
    <subcellularLocation>
        <location evidence="1">Membrane</location>
    </subcellularLocation>
</comment>
<evidence type="ECO:0000259" key="7">
    <source>
        <dbReference type="PROSITE" id="PS50885"/>
    </source>
</evidence>
<protein>
    <submittedName>
        <fullName evidence="8">SpoIIE family protein phosphatase</fullName>
    </submittedName>
</protein>
<proteinExistence type="predicted"/>
<dbReference type="RefSeq" id="WP_263340783.1">
    <property type="nucleotide sequence ID" value="NZ_JAOVQO010000036.1"/>
</dbReference>
<dbReference type="PANTHER" id="PTHR43156">
    <property type="entry name" value="STAGE II SPORULATION PROTEIN E-RELATED"/>
    <property type="match status" value="1"/>
</dbReference>
<dbReference type="Pfam" id="PF07228">
    <property type="entry name" value="SpoIIE"/>
    <property type="match status" value="1"/>
</dbReference>
<keyword evidence="6" id="KW-1133">Transmembrane helix</keyword>
<dbReference type="Proteomes" id="UP001209535">
    <property type="component" value="Unassembled WGS sequence"/>
</dbReference>
<dbReference type="PANTHER" id="PTHR43156:SF2">
    <property type="entry name" value="STAGE II SPORULATION PROTEIN E"/>
    <property type="match status" value="1"/>
</dbReference>
<keyword evidence="5" id="KW-0378">Hydrolase</keyword>
<dbReference type="SUPFAM" id="SSF158472">
    <property type="entry name" value="HAMP domain-like"/>
    <property type="match status" value="1"/>
</dbReference>
<evidence type="ECO:0000256" key="2">
    <source>
        <dbReference type="ARBA" id="ARBA00022553"/>
    </source>
</evidence>
<gene>
    <name evidence="8" type="ORF">OEZ60_21415</name>
</gene>
<keyword evidence="9" id="KW-1185">Reference proteome</keyword>
<dbReference type="InterPro" id="IPR036890">
    <property type="entry name" value="HATPase_C_sf"/>
</dbReference>
<evidence type="ECO:0000256" key="4">
    <source>
        <dbReference type="ARBA" id="ARBA00022777"/>
    </source>
</evidence>
<dbReference type="PROSITE" id="PS50885">
    <property type="entry name" value="HAMP"/>
    <property type="match status" value="1"/>
</dbReference>
<dbReference type="InterPro" id="IPR036457">
    <property type="entry name" value="PPM-type-like_dom_sf"/>
</dbReference>
<evidence type="ECO:0000313" key="8">
    <source>
        <dbReference type="EMBL" id="MCU9850541.1"/>
    </source>
</evidence>